<evidence type="ECO:0000256" key="1">
    <source>
        <dbReference type="SAM" id="Phobius"/>
    </source>
</evidence>
<feature type="transmembrane region" description="Helical" evidence="1">
    <location>
        <begin position="97"/>
        <end position="116"/>
    </location>
</feature>
<feature type="transmembrane region" description="Helical" evidence="1">
    <location>
        <begin position="50"/>
        <end position="66"/>
    </location>
</feature>
<feature type="transmembrane region" description="Helical" evidence="1">
    <location>
        <begin position="21"/>
        <end position="38"/>
    </location>
</feature>
<protein>
    <recommendedName>
        <fullName evidence="2">LiaI-LiaF-like transmembrane region domain-containing protein</fullName>
    </recommendedName>
</protein>
<dbReference type="Proteomes" id="UP001203665">
    <property type="component" value="Unassembled WGS sequence"/>
</dbReference>
<evidence type="ECO:0000313" key="4">
    <source>
        <dbReference type="Proteomes" id="UP001203665"/>
    </source>
</evidence>
<accession>A0ABT0XH06</accession>
<feature type="domain" description="LiaI-LiaF-like transmembrane region" evidence="2">
    <location>
        <begin position="24"/>
        <end position="65"/>
    </location>
</feature>
<dbReference type="Pfam" id="PF18917">
    <property type="entry name" value="LiaI-LiaF-like_TM1"/>
    <property type="match status" value="1"/>
</dbReference>
<keyword evidence="1" id="KW-0812">Transmembrane</keyword>
<sequence length="175" mass="20123">MICLKVINESTEECHLRKVKSINIMPAIILIGLGAYYLLQMFPLPYADQLLTWPTILFIIGISLLFQSKYDGFLSFPAALLVGLAIHFHGLNWLSFWPSHIGMYPLIISMSFLFLYTRTKHQGLIPGIALFLLALYMLSPWKPYLQNPAFLPFGDYFWPIVLIIIGVVLLYQKKR</sequence>
<gene>
    <name evidence="3" type="ORF">NDM98_06635</name>
</gene>
<keyword evidence="1" id="KW-1133">Transmembrane helix</keyword>
<evidence type="ECO:0000259" key="2">
    <source>
        <dbReference type="Pfam" id="PF18917"/>
    </source>
</evidence>
<keyword evidence="1" id="KW-0472">Membrane</keyword>
<proteinExistence type="predicted"/>
<feature type="transmembrane region" description="Helical" evidence="1">
    <location>
        <begin position="153"/>
        <end position="171"/>
    </location>
</feature>
<reference evidence="3" key="1">
    <citation type="submission" date="2022-06" db="EMBL/GenBank/DDBJ databases">
        <title>Alkalicoccobacillus porphyridii sp. nov., isolated from a marine red alga, Porphyridium purpureum and reclassification of Shouchella plakortidis and Shouchella gibsonii as Alkalicoccobacillus plakortidis comb. nov. and Alkalicoccobacillus gibsonii comb. nov.</title>
        <authorList>
            <person name="Kim K.H."/>
            <person name="Lee J.K."/>
            <person name="Han D.M."/>
            <person name="Baek J.H."/>
            <person name="Jeon C.O."/>
        </authorList>
    </citation>
    <scope>NUCLEOTIDE SEQUENCE</scope>
    <source>
        <strain evidence="3">DSM 19153</strain>
    </source>
</reference>
<dbReference type="EMBL" id="JAMQJY010000001">
    <property type="protein sequence ID" value="MCM2675200.1"/>
    <property type="molecule type" value="Genomic_DNA"/>
</dbReference>
<dbReference type="InterPro" id="IPR043726">
    <property type="entry name" value="LiaI-LiaF-like_TM1"/>
</dbReference>
<evidence type="ECO:0000313" key="3">
    <source>
        <dbReference type="EMBL" id="MCM2675200.1"/>
    </source>
</evidence>
<feature type="transmembrane region" description="Helical" evidence="1">
    <location>
        <begin position="123"/>
        <end position="141"/>
    </location>
</feature>
<name>A0ABT0XH06_9BACI</name>
<organism evidence="3 4">
    <name type="scientific">Alkalicoccobacillus plakortidis</name>
    <dbReference type="NCBI Taxonomy" id="444060"/>
    <lineage>
        <taxon>Bacteria</taxon>
        <taxon>Bacillati</taxon>
        <taxon>Bacillota</taxon>
        <taxon>Bacilli</taxon>
        <taxon>Bacillales</taxon>
        <taxon>Bacillaceae</taxon>
        <taxon>Alkalicoccobacillus</taxon>
    </lineage>
</organism>
<feature type="transmembrane region" description="Helical" evidence="1">
    <location>
        <begin position="73"/>
        <end position="91"/>
    </location>
</feature>
<comment type="caution">
    <text evidence="3">The sequence shown here is derived from an EMBL/GenBank/DDBJ whole genome shotgun (WGS) entry which is preliminary data.</text>
</comment>
<keyword evidence="4" id="KW-1185">Reference proteome</keyword>
<dbReference type="RefSeq" id="WP_251605602.1">
    <property type="nucleotide sequence ID" value="NZ_JAMQJY010000001.1"/>
</dbReference>